<organism evidence="4 5">
    <name type="scientific">Trichinella pseudospiralis</name>
    <name type="common">Parasitic roundworm</name>
    <dbReference type="NCBI Taxonomy" id="6337"/>
    <lineage>
        <taxon>Eukaryota</taxon>
        <taxon>Metazoa</taxon>
        <taxon>Ecdysozoa</taxon>
        <taxon>Nematoda</taxon>
        <taxon>Enoplea</taxon>
        <taxon>Dorylaimia</taxon>
        <taxon>Trichinellida</taxon>
        <taxon>Trichinellidae</taxon>
        <taxon>Trichinella</taxon>
    </lineage>
</organism>
<evidence type="ECO:0000256" key="3">
    <source>
        <dbReference type="SAM" id="SignalP"/>
    </source>
</evidence>
<name>A0A0V1K8P8_TRIPS</name>
<keyword evidence="2" id="KW-0812">Transmembrane</keyword>
<keyword evidence="3" id="KW-0732">Signal</keyword>
<keyword evidence="2" id="KW-1133">Transmembrane helix</keyword>
<feature type="signal peptide" evidence="3">
    <location>
        <begin position="1"/>
        <end position="18"/>
    </location>
</feature>
<dbReference type="EMBL" id="JYDV01000009">
    <property type="protein sequence ID" value="KRZ43591.1"/>
    <property type="molecule type" value="Genomic_DNA"/>
</dbReference>
<sequence length="682" mass="77217">MRLWYFLLYSSFLTFYNALSTNNKEQTGYVSVSNSNRIQVNLECQSRLMAIHIRFNSSITPWFTDWIVVGDSNRPECRIKGDGSLEYLIEIPLHGDQCGTVKIAPNTFETFIGVKKTPNLILDGDDLLKTRCVYGAPQIQQPVIPSLPATQRQAVLPFLTEPTPFEVTARTNISASFSQIYLITGISLLLIGLCVLYACLYYCFRRRQRKNKQNKTQHLLVSGPEIISRPDSSMAAESSRKSVMTPSWWAPSAAKDADNSVPAALISHDYMLSISNNGSIKGPLSTSSADDTYMPSFKEPAERLTVISGGGQQRFYATASQATTANKYENNRSFSCSSCTLKQCHMPSSHHLVQEFEWDNFEVFSCAAAFLFATLNTGLKTFPITTTPPPLPTGVTNAINNDDNTQNSIVKRLSVLYSVIDRKKKRKRNVQSEEHSSSAISETNDYARSVSEIYASPVEVTSLHPDRVPEFSRTKYQESELAKQILLEDLANAVRRLCMASRHCMTIFSQVDIDRWENLVRQNRKFQELLLKPDFESSYEHLSNLPDYKDKFNSNQWALIVQALNEIFDRRRLAQAEDSNDQLLNLHHDSVRSSARLFTRDSFRRVQREMETLSDNNNHLEENGREEVINSNSSLHDPRPAPSPLSSGAVRSNRELFSNIPNLGTYHGYIFQRASQFPQNNQ</sequence>
<reference evidence="4 5" key="1">
    <citation type="submission" date="2015-01" db="EMBL/GenBank/DDBJ databases">
        <title>Evolution of Trichinella species and genotypes.</title>
        <authorList>
            <person name="Korhonen P.K."/>
            <person name="Edoardo P."/>
            <person name="Giuseppe L.R."/>
            <person name="Gasser R.B."/>
        </authorList>
    </citation>
    <scope>NUCLEOTIDE SEQUENCE [LARGE SCALE GENOMIC DNA]</scope>
    <source>
        <strain evidence="4">ISS176</strain>
    </source>
</reference>
<proteinExistence type="predicted"/>
<keyword evidence="2" id="KW-0472">Membrane</keyword>
<dbReference type="Proteomes" id="UP000054826">
    <property type="component" value="Unassembled WGS sequence"/>
</dbReference>
<feature type="transmembrane region" description="Helical" evidence="2">
    <location>
        <begin position="180"/>
        <end position="204"/>
    </location>
</feature>
<accession>A0A0V1K8P8</accession>
<feature type="compositionally biased region" description="Basic and acidic residues" evidence="1">
    <location>
        <begin position="618"/>
        <end position="628"/>
    </location>
</feature>
<protein>
    <recommendedName>
        <fullName evidence="6">ZP domain-containing protein</fullName>
    </recommendedName>
</protein>
<evidence type="ECO:0000313" key="5">
    <source>
        <dbReference type="Proteomes" id="UP000054826"/>
    </source>
</evidence>
<feature type="region of interest" description="Disordered" evidence="1">
    <location>
        <begin position="610"/>
        <end position="649"/>
    </location>
</feature>
<feature type="chain" id="PRO_5006880884" description="ZP domain-containing protein" evidence="3">
    <location>
        <begin position="19"/>
        <end position="682"/>
    </location>
</feature>
<evidence type="ECO:0000256" key="2">
    <source>
        <dbReference type="SAM" id="Phobius"/>
    </source>
</evidence>
<dbReference type="AlphaFoldDB" id="A0A0V1K8P8"/>
<evidence type="ECO:0008006" key="6">
    <source>
        <dbReference type="Google" id="ProtNLM"/>
    </source>
</evidence>
<gene>
    <name evidence="4" type="ORF">T4C_9017</name>
</gene>
<evidence type="ECO:0000256" key="1">
    <source>
        <dbReference type="SAM" id="MobiDB-lite"/>
    </source>
</evidence>
<comment type="caution">
    <text evidence="4">The sequence shown here is derived from an EMBL/GenBank/DDBJ whole genome shotgun (WGS) entry which is preliminary data.</text>
</comment>
<evidence type="ECO:0000313" key="4">
    <source>
        <dbReference type="EMBL" id="KRZ43591.1"/>
    </source>
</evidence>